<dbReference type="EMBL" id="KN825803">
    <property type="protein sequence ID" value="KIK81419.1"/>
    <property type="molecule type" value="Genomic_DNA"/>
</dbReference>
<name>A0A0D0DIP2_9AGAM</name>
<keyword evidence="3" id="KW-1185">Reference proteome</keyword>
<accession>A0A0D0DIP2</accession>
<evidence type="ECO:0000313" key="3">
    <source>
        <dbReference type="Proteomes" id="UP000054538"/>
    </source>
</evidence>
<sequence length="98" mass="11127">MPLFHHPPSNTSDSPIKSASEDDSFAIEWALTSKEEDMPPEMQEEEGEEDDDCAERDKEDEKEGEDIDVIEESHQTTIDELQRGLKKENSGDHAWPAL</sequence>
<reference evidence="3" key="2">
    <citation type="submission" date="2015-01" db="EMBL/GenBank/DDBJ databases">
        <title>Evolutionary Origins and Diversification of the Mycorrhizal Mutualists.</title>
        <authorList>
            <consortium name="DOE Joint Genome Institute"/>
            <consortium name="Mycorrhizal Genomics Consortium"/>
            <person name="Kohler A."/>
            <person name="Kuo A."/>
            <person name="Nagy L.G."/>
            <person name="Floudas D."/>
            <person name="Copeland A."/>
            <person name="Barry K.W."/>
            <person name="Cichocki N."/>
            <person name="Veneault-Fourrey C."/>
            <person name="LaButti K."/>
            <person name="Lindquist E.A."/>
            <person name="Lipzen A."/>
            <person name="Lundell T."/>
            <person name="Morin E."/>
            <person name="Murat C."/>
            <person name="Riley R."/>
            <person name="Ohm R."/>
            <person name="Sun H."/>
            <person name="Tunlid A."/>
            <person name="Henrissat B."/>
            <person name="Grigoriev I.V."/>
            <person name="Hibbett D.S."/>
            <person name="Martin F."/>
        </authorList>
    </citation>
    <scope>NUCLEOTIDE SEQUENCE [LARGE SCALE GENOMIC DNA]</scope>
    <source>
        <strain evidence="3">Ve08.2h10</strain>
    </source>
</reference>
<organism evidence="2 3">
    <name type="scientific">Paxillus rubicundulus Ve08.2h10</name>
    <dbReference type="NCBI Taxonomy" id="930991"/>
    <lineage>
        <taxon>Eukaryota</taxon>
        <taxon>Fungi</taxon>
        <taxon>Dikarya</taxon>
        <taxon>Basidiomycota</taxon>
        <taxon>Agaricomycotina</taxon>
        <taxon>Agaricomycetes</taxon>
        <taxon>Agaricomycetidae</taxon>
        <taxon>Boletales</taxon>
        <taxon>Paxilineae</taxon>
        <taxon>Paxillaceae</taxon>
        <taxon>Paxillus</taxon>
    </lineage>
</organism>
<feature type="region of interest" description="Disordered" evidence="1">
    <location>
        <begin position="1"/>
        <end position="98"/>
    </location>
</feature>
<feature type="compositionally biased region" description="Basic and acidic residues" evidence="1">
    <location>
        <begin position="80"/>
        <end position="91"/>
    </location>
</feature>
<dbReference type="HOGENOM" id="CLU_2469787_0_0_1"/>
<dbReference type="Proteomes" id="UP000054538">
    <property type="component" value="Unassembled WGS sequence"/>
</dbReference>
<proteinExistence type="predicted"/>
<reference evidence="2 3" key="1">
    <citation type="submission" date="2014-04" db="EMBL/GenBank/DDBJ databases">
        <authorList>
            <consortium name="DOE Joint Genome Institute"/>
            <person name="Kuo A."/>
            <person name="Kohler A."/>
            <person name="Jargeat P."/>
            <person name="Nagy L.G."/>
            <person name="Floudas D."/>
            <person name="Copeland A."/>
            <person name="Barry K.W."/>
            <person name="Cichocki N."/>
            <person name="Veneault-Fourrey C."/>
            <person name="LaButti K."/>
            <person name="Lindquist E.A."/>
            <person name="Lipzen A."/>
            <person name="Lundell T."/>
            <person name="Morin E."/>
            <person name="Murat C."/>
            <person name="Sun H."/>
            <person name="Tunlid A."/>
            <person name="Henrissat B."/>
            <person name="Grigoriev I.V."/>
            <person name="Hibbett D.S."/>
            <person name="Martin F."/>
            <person name="Nordberg H.P."/>
            <person name="Cantor M.N."/>
            <person name="Hua S.X."/>
        </authorList>
    </citation>
    <scope>NUCLEOTIDE SEQUENCE [LARGE SCALE GENOMIC DNA]</scope>
    <source>
        <strain evidence="2 3">Ve08.2h10</strain>
    </source>
</reference>
<protein>
    <submittedName>
        <fullName evidence="2">Uncharacterized protein</fullName>
    </submittedName>
</protein>
<dbReference type="AlphaFoldDB" id="A0A0D0DIP2"/>
<gene>
    <name evidence="2" type="ORF">PAXRUDRAFT_15256</name>
</gene>
<evidence type="ECO:0000256" key="1">
    <source>
        <dbReference type="SAM" id="MobiDB-lite"/>
    </source>
</evidence>
<feature type="compositionally biased region" description="Acidic residues" evidence="1">
    <location>
        <begin position="38"/>
        <end position="54"/>
    </location>
</feature>
<feature type="compositionally biased region" description="Polar residues" evidence="1">
    <location>
        <begin position="8"/>
        <end position="17"/>
    </location>
</feature>
<dbReference type="InParanoid" id="A0A0D0DIP2"/>
<evidence type="ECO:0000313" key="2">
    <source>
        <dbReference type="EMBL" id="KIK81419.1"/>
    </source>
</evidence>